<proteinExistence type="predicted"/>
<keyword evidence="2" id="KW-1185">Reference proteome</keyword>
<sequence length="95" mass="11643">MVLQVPKRKRMFKLNQTMMQHSKHQRRYIMMRGKQQMLLNCMHSKLLQKVFSIISMIWCHMTSTKKITKYHPATKKYHKNHHCGYVHTIYIGRKR</sequence>
<gene>
    <name evidence="1" type="ORF">CALMAC_LOCUS15358</name>
</gene>
<dbReference type="OrthoDB" id="5600252at2759"/>
<accession>A0A653D8H0</accession>
<name>A0A653D8H0_CALMS</name>
<evidence type="ECO:0000313" key="1">
    <source>
        <dbReference type="EMBL" id="VEN56464.1"/>
    </source>
</evidence>
<organism evidence="1 2">
    <name type="scientific">Callosobruchus maculatus</name>
    <name type="common">Southern cowpea weevil</name>
    <name type="synonym">Pulse bruchid</name>
    <dbReference type="NCBI Taxonomy" id="64391"/>
    <lineage>
        <taxon>Eukaryota</taxon>
        <taxon>Metazoa</taxon>
        <taxon>Ecdysozoa</taxon>
        <taxon>Arthropoda</taxon>
        <taxon>Hexapoda</taxon>
        <taxon>Insecta</taxon>
        <taxon>Pterygota</taxon>
        <taxon>Neoptera</taxon>
        <taxon>Endopterygota</taxon>
        <taxon>Coleoptera</taxon>
        <taxon>Polyphaga</taxon>
        <taxon>Cucujiformia</taxon>
        <taxon>Chrysomeloidea</taxon>
        <taxon>Chrysomelidae</taxon>
        <taxon>Bruchinae</taxon>
        <taxon>Bruchini</taxon>
        <taxon>Callosobruchus</taxon>
    </lineage>
</organism>
<dbReference type="EMBL" id="CAACVG010010724">
    <property type="protein sequence ID" value="VEN56464.1"/>
    <property type="molecule type" value="Genomic_DNA"/>
</dbReference>
<dbReference type="Proteomes" id="UP000410492">
    <property type="component" value="Unassembled WGS sequence"/>
</dbReference>
<protein>
    <submittedName>
        <fullName evidence="1">Uncharacterized protein</fullName>
    </submittedName>
</protein>
<evidence type="ECO:0000313" key="2">
    <source>
        <dbReference type="Proteomes" id="UP000410492"/>
    </source>
</evidence>
<dbReference type="AlphaFoldDB" id="A0A653D8H0"/>
<reference evidence="1 2" key="1">
    <citation type="submission" date="2019-01" db="EMBL/GenBank/DDBJ databases">
        <authorList>
            <person name="Sayadi A."/>
        </authorList>
    </citation>
    <scope>NUCLEOTIDE SEQUENCE [LARGE SCALE GENOMIC DNA]</scope>
</reference>